<proteinExistence type="predicted"/>
<dbReference type="EMBL" id="CP003481">
    <property type="protein sequence ID" value="AFI05199.1"/>
    <property type="molecule type" value="Genomic_DNA"/>
</dbReference>
<sequence length="860" mass="91233">MKQISLKLVSLALSGALLSVLNAQAQQESESKGNEVKQAKQESTPTAPKPQPTLKDLWQNFQTASEGLQEFNRQMYGTGNSPETASNGSVYYNYNSAINSLTELANTLYGARTTKDGKTTISPAVSSQQGTPGYDATQGYKQGTNSLSSQYDALMGKLYSADGRTYTPSSDGNVTPVQGSLAQRYNEAHQKYETAQKLYDDIYTLLYGDNGGNPVTDSNKAAIDSLKSLTSTGASSATPLGISIVLDSAKALQSALSTAMANNIVKTSVTSINTAVSSVVGNIVTTLQSLIQTKDGSTSWATGKESAAKTTLTGLANQINTLSTQATGAITTNLTSTRKALVQGSGKPKKGQTPGTLEKPAPDSLMGQYQAAMRQLYGNTTVNSDGQVVPAKDSVAGLFDAAISAYEKAADALLGVTATIPEAEGKAATTQEVHAIVTDNTGAIKQGTKPEHSTTTKDLQTTYQTLQQDLNGNPATKLTGAIAKVQAASQNLAQAIEKEASSLNINSMSATASGMSNMKTQTLTLSSAISTLNTLGAYGNLSSLSSTLSTLATTQGALSTLLNSASATVGQLNTSSSAVIDTINKALSEVSAALVNLTPVATPEAAKKPEAKVESEKKLVIVTQKLAATNTSPTQALLATIQGTLQKQKQALLSVNKNIKTAINQAKQTHKPSVTNTNNYGQMYGVNVMAGYKQFFGKAKRWGVRAYGYYSYNHANLSFVGSKLGILSGASQVNDHTYGVGFDALYNFYESKEGYNTAGMFFGFGVGGETWMVQGESYYKAQMQTCNSSTNCSASMNTTYFQMPVQVGFRTNFAKHSGIELGFKLPLFVNQFYKERSENAAIDVFYKRNFSMYFNYMINF</sequence>
<feature type="signal peptide" evidence="2">
    <location>
        <begin position="1"/>
        <end position="25"/>
    </location>
</feature>
<keyword evidence="2" id="KW-0732">Signal</keyword>
<dbReference type="AlphaFoldDB" id="I0EQI0"/>
<dbReference type="STRING" id="1163745.HCD_00835"/>
<feature type="compositionally biased region" description="Basic and acidic residues" evidence="1">
    <location>
        <begin position="29"/>
        <end position="40"/>
    </location>
</feature>
<evidence type="ECO:0000313" key="3">
    <source>
        <dbReference type="EMBL" id="AFI05199.1"/>
    </source>
</evidence>
<accession>I0EQI0</accession>
<dbReference type="KEGG" id="hcm:HCD_00835"/>
<dbReference type="PATRIC" id="fig|1163745.3.peg.177"/>
<gene>
    <name evidence="3" type="ordered locus">HCD_00835</name>
</gene>
<dbReference type="eggNOG" id="COG3170">
    <property type="taxonomic scope" value="Bacteria"/>
</dbReference>
<keyword evidence="4" id="KW-1185">Reference proteome</keyword>
<dbReference type="InterPro" id="IPR002718">
    <property type="entry name" value="OMP_Helicobacter"/>
</dbReference>
<dbReference type="Pfam" id="PF01856">
    <property type="entry name" value="HP_OMP"/>
    <property type="match status" value="1"/>
</dbReference>
<evidence type="ECO:0000256" key="2">
    <source>
        <dbReference type="SAM" id="SignalP"/>
    </source>
</evidence>
<dbReference type="Proteomes" id="UP000005013">
    <property type="component" value="Chromosome"/>
</dbReference>
<organism evidence="3 4">
    <name type="scientific">Helicobacter cetorum (strain ATCC BAA-540 / CCUG 52418 / MIT 99-5656)</name>
    <dbReference type="NCBI Taxonomy" id="1163745"/>
    <lineage>
        <taxon>Bacteria</taxon>
        <taxon>Pseudomonadati</taxon>
        <taxon>Campylobacterota</taxon>
        <taxon>Epsilonproteobacteria</taxon>
        <taxon>Campylobacterales</taxon>
        <taxon>Helicobacteraceae</taxon>
        <taxon>Helicobacter</taxon>
    </lineage>
</organism>
<evidence type="ECO:0000256" key="1">
    <source>
        <dbReference type="SAM" id="MobiDB-lite"/>
    </source>
</evidence>
<reference evidence="3 4" key="1">
    <citation type="journal article" date="2013" name="PLoS ONE">
        <title>Sequence Divergence and Conservation in Genomes ofHelicobacter cetorum Strains from a Dolphin and a Whale.</title>
        <authorList>
            <person name="Kersulyte D."/>
            <person name="Rossi M."/>
            <person name="Berg D.E."/>
        </authorList>
    </citation>
    <scope>NUCLEOTIDE SEQUENCE [LARGE SCALE GENOMIC DNA]</scope>
    <source>
        <strain evidence="3 4">MIT 99-5656</strain>
    </source>
</reference>
<dbReference type="RefSeq" id="WP_014658727.1">
    <property type="nucleotide sequence ID" value="NC_017735.1"/>
</dbReference>
<name>I0EQI0_HELCM</name>
<feature type="chain" id="PRO_5003625861" evidence="2">
    <location>
        <begin position="26"/>
        <end position="860"/>
    </location>
</feature>
<evidence type="ECO:0000313" key="4">
    <source>
        <dbReference type="Proteomes" id="UP000005013"/>
    </source>
</evidence>
<protein>
    <submittedName>
        <fullName evidence="3">Outer membrane protein HorA</fullName>
    </submittedName>
</protein>
<feature type="region of interest" description="Disordered" evidence="1">
    <location>
        <begin position="341"/>
        <end position="363"/>
    </location>
</feature>
<dbReference type="PRINTS" id="PR01776">
    <property type="entry name" value="HPOMPFAMILY"/>
</dbReference>
<dbReference type="HOGENOM" id="CLU_332557_0_0_7"/>
<feature type="region of interest" description="Disordered" evidence="1">
    <location>
        <begin position="26"/>
        <end position="54"/>
    </location>
</feature>